<evidence type="ECO:0000313" key="2">
    <source>
        <dbReference type="Proteomes" id="UP000433151"/>
    </source>
</evidence>
<dbReference type="Pfam" id="PF24205">
    <property type="entry name" value="Antiholin"/>
    <property type="match status" value="1"/>
</dbReference>
<organism evidence="1 2">
    <name type="scientific">Escherichia phage Ec_Makalu_002</name>
    <dbReference type="NCBI Taxonomy" id="2682770"/>
    <lineage>
        <taxon>Viruses</taxon>
        <taxon>Duplodnaviria</taxon>
        <taxon>Heunggongvirae</taxon>
        <taxon>Uroviricota</taxon>
        <taxon>Caudoviricetes</taxon>
        <taxon>Pantevenvirales</taxon>
        <taxon>Straboviridae</taxon>
        <taxon>Krischvirus</taxon>
        <taxon>Krischvirus gec3s</taxon>
    </lineage>
</organism>
<protein>
    <submittedName>
        <fullName evidence="1">RI lysis inhibition regulator membrane protein</fullName>
    </submittedName>
</protein>
<accession>A0A650DFZ3</accession>
<reference evidence="1 2" key="1">
    <citation type="submission" date="2019-11" db="EMBL/GenBank/DDBJ databases">
        <title>Complete genome sequence of bacteriophage Ec_Makalu_002.</title>
        <authorList>
            <person name="Dhungana G."/>
            <person name="Malla R."/>
            <person name="Adhya S."/>
            <person name="Rajaure M."/>
        </authorList>
    </citation>
    <scope>NUCLEOTIDE SEQUENCE [LARGE SCALE GENOMIC DNA]</scope>
</reference>
<dbReference type="InterPro" id="IPR034696">
    <property type="entry name" value="RI_T4"/>
</dbReference>
<gene>
    <name evidence="1" type="ORF">Makalu002_086</name>
</gene>
<proteinExistence type="predicted"/>
<dbReference type="Proteomes" id="UP000433151">
    <property type="component" value="Segment"/>
</dbReference>
<sequence>MSFIRKTLTAAICLTAVGSVSADQYDPTGDFTDYFDGAMIVYVNKISPSIETSQKFHAHIMKMYARSKCMDSKQCFIMGEYAANQFVMLHNVENREHEIQ</sequence>
<dbReference type="EMBL" id="MN709127">
    <property type="protein sequence ID" value="QGS83691.1"/>
    <property type="molecule type" value="Genomic_DNA"/>
</dbReference>
<evidence type="ECO:0000313" key="1">
    <source>
        <dbReference type="EMBL" id="QGS83691.1"/>
    </source>
</evidence>
<name>A0A650DFZ3_9CAUD</name>